<reference evidence="2 3" key="1">
    <citation type="journal article" date="2014" name="PLoS Genet.">
        <title>Phylogenetically driven sequencing of extremely halophilic archaea reveals strategies for static and dynamic osmo-response.</title>
        <authorList>
            <person name="Becker E.A."/>
            <person name="Seitzer P.M."/>
            <person name="Tritt A."/>
            <person name="Larsen D."/>
            <person name="Krusor M."/>
            <person name="Yao A.I."/>
            <person name="Wu D."/>
            <person name="Madern D."/>
            <person name="Eisen J.A."/>
            <person name="Darling A.E."/>
            <person name="Facciotti M.T."/>
        </authorList>
    </citation>
    <scope>NUCLEOTIDE SEQUENCE [LARGE SCALE GENOMIC DNA]</scope>
    <source>
        <strain evidence="2 3">DSM 3751</strain>
    </source>
</reference>
<accession>L9YKP8</accession>
<organism evidence="2 3">
    <name type="scientific">Natrinema pallidum DSM 3751</name>
    <dbReference type="NCBI Taxonomy" id="1227495"/>
    <lineage>
        <taxon>Archaea</taxon>
        <taxon>Methanobacteriati</taxon>
        <taxon>Methanobacteriota</taxon>
        <taxon>Stenosarchaea group</taxon>
        <taxon>Halobacteria</taxon>
        <taxon>Halobacteriales</taxon>
        <taxon>Natrialbaceae</taxon>
        <taxon>Natrinema</taxon>
    </lineage>
</organism>
<keyword evidence="1" id="KW-0812">Transmembrane</keyword>
<feature type="transmembrane region" description="Helical" evidence="1">
    <location>
        <begin position="119"/>
        <end position="141"/>
    </location>
</feature>
<evidence type="ECO:0000313" key="3">
    <source>
        <dbReference type="Proteomes" id="UP000011618"/>
    </source>
</evidence>
<evidence type="ECO:0000256" key="1">
    <source>
        <dbReference type="SAM" id="Phobius"/>
    </source>
</evidence>
<sequence>MTGESILGRLIPQFWSSIGFRNSIRNEYKQMRSSLRHDNTIQVPFDFPDRGHRLGDKAEDVHLEVIRAIEKASSDSEEILGRTQSVEHTIPENRTEDVQAEIARAIRAIDRQNWKSRGWWALFVLILLLVVSATIILPQLLA</sequence>
<protein>
    <submittedName>
        <fullName evidence="2">Uncharacterized protein</fullName>
    </submittedName>
</protein>
<keyword evidence="1" id="KW-0472">Membrane</keyword>
<dbReference type="AlphaFoldDB" id="L9YKP8"/>
<evidence type="ECO:0000313" key="2">
    <source>
        <dbReference type="EMBL" id="ELY73483.1"/>
    </source>
</evidence>
<comment type="caution">
    <text evidence="2">The sequence shown here is derived from an EMBL/GenBank/DDBJ whole genome shotgun (WGS) entry which is preliminary data.</text>
</comment>
<dbReference type="Proteomes" id="UP000011618">
    <property type="component" value="Unassembled WGS sequence"/>
</dbReference>
<gene>
    <name evidence="2" type="ORF">C487_17040</name>
</gene>
<name>L9YKP8_9EURY</name>
<keyword evidence="1" id="KW-1133">Transmembrane helix</keyword>
<proteinExistence type="predicted"/>
<dbReference type="EMBL" id="AOII01000095">
    <property type="protein sequence ID" value="ELY73483.1"/>
    <property type="molecule type" value="Genomic_DNA"/>
</dbReference>